<keyword evidence="3" id="KW-1185">Reference proteome</keyword>
<protein>
    <submittedName>
        <fullName evidence="2">Uncharacterized protein MTH_1398</fullName>
    </submittedName>
</protein>
<sequence length="331" mass="35915">MAGNPRDKYCIVGVGETEYSRASGRTTRALGAEAIRNAMNDAGLTPDQVDGMLSYHGGDSTPSTSIQYDLGIRPNFYMDCSGGGSSTEALVGLAIGAIEAGMCDVVAIFRSMNGYSNIRIGGTGARASAPIGGSDLMKRPYGLISAVQQFAYTRRGAGRTTMPNYNYRGITLSIPENDSEYKGYFEAAGEGRLVVKKCVECGLLRGEPGPGCPWCTSLKWEWQQVSGKGTIYSYQVVAHTVIPSFRDLTPFAIVLVELDEQRGQPTEFDGLRITGNLVDADFNMEKEEKVGIGKRVEVAFLPVEDGFMLPQWRLIDEPEQGFTWSHEAPEG</sequence>
<dbReference type="GO" id="GO:0016746">
    <property type="term" value="F:acyltransferase activity"/>
    <property type="evidence" value="ECO:0007669"/>
    <property type="project" value="InterPro"/>
</dbReference>
<evidence type="ECO:0000313" key="3">
    <source>
        <dbReference type="Proteomes" id="UP001174909"/>
    </source>
</evidence>
<feature type="domain" description="ChsH2 C-terminal OB-fold" evidence="1">
    <location>
        <begin position="222"/>
        <end position="300"/>
    </location>
</feature>
<accession>A0AA35WE71</accession>
<dbReference type="EMBL" id="CASHTH010001687">
    <property type="protein sequence ID" value="CAI8018128.1"/>
    <property type="molecule type" value="Genomic_DNA"/>
</dbReference>
<dbReference type="Proteomes" id="UP001174909">
    <property type="component" value="Unassembled WGS sequence"/>
</dbReference>
<evidence type="ECO:0000313" key="2">
    <source>
        <dbReference type="EMBL" id="CAI8018128.1"/>
    </source>
</evidence>
<dbReference type="InterPro" id="IPR016039">
    <property type="entry name" value="Thiolase-like"/>
</dbReference>
<evidence type="ECO:0000259" key="1">
    <source>
        <dbReference type="Pfam" id="PF01796"/>
    </source>
</evidence>
<dbReference type="InterPro" id="IPR002878">
    <property type="entry name" value="ChsH2_C"/>
</dbReference>
<dbReference type="InterPro" id="IPR012340">
    <property type="entry name" value="NA-bd_OB-fold"/>
</dbReference>
<name>A0AA35WE71_GEOBA</name>
<dbReference type="InterPro" id="IPR052513">
    <property type="entry name" value="Thioester_dehydratase-like"/>
</dbReference>
<reference evidence="2" key="1">
    <citation type="submission" date="2023-03" db="EMBL/GenBank/DDBJ databases">
        <authorList>
            <person name="Steffen K."/>
            <person name="Cardenas P."/>
        </authorList>
    </citation>
    <scope>NUCLEOTIDE SEQUENCE</scope>
</reference>
<dbReference type="Gene3D" id="3.40.47.10">
    <property type="match status" value="1"/>
</dbReference>
<comment type="caution">
    <text evidence="2">The sequence shown here is derived from an EMBL/GenBank/DDBJ whole genome shotgun (WGS) entry which is preliminary data.</text>
</comment>
<dbReference type="SUPFAM" id="SSF50249">
    <property type="entry name" value="Nucleic acid-binding proteins"/>
    <property type="match status" value="1"/>
</dbReference>
<dbReference type="SUPFAM" id="SSF53901">
    <property type="entry name" value="Thiolase-like"/>
    <property type="match status" value="1"/>
</dbReference>
<dbReference type="PANTHER" id="PTHR34075">
    <property type="entry name" value="BLR3430 PROTEIN"/>
    <property type="match status" value="1"/>
</dbReference>
<gene>
    <name evidence="2" type="ORF">GBAR_LOCUS10954</name>
</gene>
<dbReference type="Pfam" id="PF01796">
    <property type="entry name" value="OB_ChsH2_C"/>
    <property type="match status" value="1"/>
</dbReference>
<organism evidence="2 3">
    <name type="scientific">Geodia barretti</name>
    <name type="common">Barrett's horny sponge</name>
    <dbReference type="NCBI Taxonomy" id="519541"/>
    <lineage>
        <taxon>Eukaryota</taxon>
        <taxon>Metazoa</taxon>
        <taxon>Porifera</taxon>
        <taxon>Demospongiae</taxon>
        <taxon>Heteroscleromorpha</taxon>
        <taxon>Tetractinellida</taxon>
        <taxon>Astrophorina</taxon>
        <taxon>Geodiidae</taxon>
        <taxon>Geodia</taxon>
    </lineage>
</organism>
<dbReference type="AlphaFoldDB" id="A0AA35WE71"/>
<proteinExistence type="predicted"/>
<dbReference type="PANTHER" id="PTHR34075:SF5">
    <property type="entry name" value="BLR3430 PROTEIN"/>
    <property type="match status" value="1"/>
</dbReference>